<feature type="non-terminal residue" evidence="2">
    <location>
        <position position="79"/>
    </location>
</feature>
<gene>
    <name evidence="2" type="ORF">RFH988_LOCUS39404</name>
</gene>
<keyword evidence="1" id="KW-0812">Transmembrane</keyword>
<sequence>MRRTLNWRSTRKLTLQLMSISILYLLFWFPLALVSLIRIYFIPTFIDEITYYYLYYTPYLVQLLIPFVCIACLPEIWPK</sequence>
<name>A0A815VAM8_9BILA</name>
<evidence type="ECO:0000256" key="1">
    <source>
        <dbReference type="SAM" id="Phobius"/>
    </source>
</evidence>
<dbReference type="EMBL" id="CAJNOO010018204">
    <property type="protein sequence ID" value="CAF1526705.1"/>
    <property type="molecule type" value="Genomic_DNA"/>
</dbReference>
<dbReference type="AlphaFoldDB" id="A0A815VAM8"/>
<reference evidence="2" key="1">
    <citation type="submission" date="2021-02" db="EMBL/GenBank/DDBJ databases">
        <authorList>
            <person name="Nowell W R."/>
        </authorList>
    </citation>
    <scope>NUCLEOTIDE SEQUENCE</scope>
</reference>
<accession>A0A815VAM8</accession>
<feature type="transmembrane region" description="Helical" evidence="1">
    <location>
        <begin position="21"/>
        <end position="41"/>
    </location>
</feature>
<evidence type="ECO:0000313" key="3">
    <source>
        <dbReference type="Proteomes" id="UP000663882"/>
    </source>
</evidence>
<dbReference type="Proteomes" id="UP000663882">
    <property type="component" value="Unassembled WGS sequence"/>
</dbReference>
<keyword evidence="1" id="KW-1133">Transmembrane helix</keyword>
<protein>
    <submittedName>
        <fullName evidence="2">Uncharacterized protein</fullName>
    </submittedName>
</protein>
<dbReference type="OrthoDB" id="10384586at2759"/>
<evidence type="ECO:0000313" key="2">
    <source>
        <dbReference type="EMBL" id="CAF1526705.1"/>
    </source>
</evidence>
<organism evidence="2 3">
    <name type="scientific">Rotaria sordida</name>
    <dbReference type="NCBI Taxonomy" id="392033"/>
    <lineage>
        <taxon>Eukaryota</taxon>
        <taxon>Metazoa</taxon>
        <taxon>Spiralia</taxon>
        <taxon>Gnathifera</taxon>
        <taxon>Rotifera</taxon>
        <taxon>Eurotatoria</taxon>
        <taxon>Bdelloidea</taxon>
        <taxon>Philodinida</taxon>
        <taxon>Philodinidae</taxon>
        <taxon>Rotaria</taxon>
    </lineage>
</organism>
<keyword evidence="1" id="KW-0472">Membrane</keyword>
<proteinExistence type="predicted"/>
<feature type="transmembrane region" description="Helical" evidence="1">
    <location>
        <begin position="53"/>
        <end position="73"/>
    </location>
</feature>
<comment type="caution">
    <text evidence="2">The sequence shown here is derived from an EMBL/GenBank/DDBJ whole genome shotgun (WGS) entry which is preliminary data.</text>
</comment>